<dbReference type="InterPro" id="IPR003593">
    <property type="entry name" value="AAA+_ATPase"/>
</dbReference>
<dbReference type="GO" id="GO:0005524">
    <property type="term" value="F:ATP binding"/>
    <property type="evidence" value="ECO:0007669"/>
    <property type="project" value="UniProtKB-KW"/>
</dbReference>
<evidence type="ECO:0000256" key="1">
    <source>
        <dbReference type="ARBA" id="ARBA00022448"/>
    </source>
</evidence>
<dbReference type="InterPro" id="IPR050166">
    <property type="entry name" value="ABC_transporter_ATP-bind"/>
</dbReference>
<keyword evidence="3 5" id="KW-0067">ATP-binding</keyword>
<dbReference type="SMART" id="SM00382">
    <property type="entry name" value="AAA"/>
    <property type="match status" value="1"/>
</dbReference>
<dbReference type="PROSITE" id="PS50893">
    <property type="entry name" value="ABC_TRANSPORTER_2"/>
    <property type="match status" value="1"/>
</dbReference>
<dbReference type="CDD" id="cd03293">
    <property type="entry name" value="ABC_NrtD_SsuB_transporters"/>
    <property type="match status" value="1"/>
</dbReference>
<dbReference type="PROSITE" id="PS00211">
    <property type="entry name" value="ABC_TRANSPORTER_1"/>
    <property type="match status" value="1"/>
</dbReference>
<comment type="caution">
    <text evidence="5">The sequence shown here is derived from an EMBL/GenBank/DDBJ whole genome shotgun (WGS) entry which is preliminary data.</text>
</comment>
<keyword evidence="1" id="KW-0813">Transport</keyword>
<dbReference type="Pfam" id="PF00005">
    <property type="entry name" value="ABC_tran"/>
    <property type="match status" value="1"/>
</dbReference>
<accession>A0ABR8Z443</accession>
<name>A0ABR8Z443_9MICO</name>
<proteinExistence type="predicted"/>
<evidence type="ECO:0000313" key="6">
    <source>
        <dbReference type="Proteomes" id="UP000661894"/>
    </source>
</evidence>
<evidence type="ECO:0000313" key="5">
    <source>
        <dbReference type="EMBL" id="MBD8063094.1"/>
    </source>
</evidence>
<dbReference type="Proteomes" id="UP000661894">
    <property type="component" value="Unassembled WGS sequence"/>
</dbReference>
<reference evidence="5 6" key="1">
    <citation type="submission" date="2020-08" db="EMBL/GenBank/DDBJ databases">
        <title>A Genomic Blueprint of the Chicken Gut Microbiome.</title>
        <authorList>
            <person name="Gilroy R."/>
            <person name="Ravi A."/>
            <person name="Getino M."/>
            <person name="Pursley I."/>
            <person name="Horton D.L."/>
            <person name="Alikhan N.-F."/>
            <person name="Baker D."/>
            <person name="Gharbi K."/>
            <person name="Hall N."/>
            <person name="Watson M."/>
            <person name="Adriaenssens E.M."/>
            <person name="Foster-Nyarko E."/>
            <person name="Jarju S."/>
            <person name="Secka A."/>
            <person name="Antonio M."/>
            <person name="Oren A."/>
            <person name="Chaudhuri R."/>
            <person name="La Ragione R.M."/>
            <person name="Hildebrand F."/>
            <person name="Pallen M.J."/>
        </authorList>
    </citation>
    <scope>NUCLEOTIDE SEQUENCE [LARGE SCALE GENOMIC DNA]</scope>
    <source>
        <strain evidence="5 6">Sa1BUA1</strain>
    </source>
</reference>
<organism evidence="5 6">
    <name type="scientific">Oceanitalea stevensii</name>
    <dbReference type="NCBI Taxonomy" id="2763072"/>
    <lineage>
        <taxon>Bacteria</taxon>
        <taxon>Bacillati</taxon>
        <taxon>Actinomycetota</taxon>
        <taxon>Actinomycetes</taxon>
        <taxon>Micrococcales</taxon>
        <taxon>Bogoriellaceae</taxon>
        <taxon>Georgenia</taxon>
    </lineage>
</organism>
<protein>
    <submittedName>
        <fullName evidence="5">ABC transporter ATP-binding protein</fullName>
    </submittedName>
</protein>
<gene>
    <name evidence="5" type="ORF">H9624_12280</name>
</gene>
<evidence type="ECO:0000256" key="2">
    <source>
        <dbReference type="ARBA" id="ARBA00022741"/>
    </source>
</evidence>
<dbReference type="PANTHER" id="PTHR42788:SF13">
    <property type="entry name" value="ALIPHATIC SULFONATES IMPORT ATP-BINDING PROTEIN SSUB"/>
    <property type="match status" value="1"/>
</dbReference>
<dbReference type="PANTHER" id="PTHR42788">
    <property type="entry name" value="TAURINE IMPORT ATP-BINDING PROTEIN-RELATED"/>
    <property type="match status" value="1"/>
</dbReference>
<dbReference type="InterPro" id="IPR003439">
    <property type="entry name" value="ABC_transporter-like_ATP-bd"/>
</dbReference>
<keyword evidence="2" id="KW-0547">Nucleotide-binding</keyword>
<dbReference type="EMBL" id="JACSPO010000007">
    <property type="protein sequence ID" value="MBD8063094.1"/>
    <property type="molecule type" value="Genomic_DNA"/>
</dbReference>
<dbReference type="SUPFAM" id="SSF52540">
    <property type="entry name" value="P-loop containing nucleoside triphosphate hydrolases"/>
    <property type="match status" value="1"/>
</dbReference>
<dbReference type="Gene3D" id="3.40.50.300">
    <property type="entry name" value="P-loop containing nucleotide triphosphate hydrolases"/>
    <property type="match status" value="1"/>
</dbReference>
<sequence>MTLTLDEVSHRYVTERGEVVHAVSDTSVTIPDGQFVCVVGPSGCGKTTLLKVLAGFLQPTGGGATMDGAPITAPSPERGVVFQHPNLYPWLSVRKNVELGLKFQGVAAGERAARSSEQLERVGLARFSDARPYELSGGMQQRAQIARVLTSDPGVILMDEPFGALDALTREQLQGDLLRISREGGKTIFFITHSVDEAIVLGDRVLVMSPRPGRVVLDVPVDISGTHGRALDAEELRASEEFREIREQVASAIVR</sequence>
<keyword evidence="6" id="KW-1185">Reference proteome</keyword>
<evidence type="ECO:0000259" key="4">
    <source>
        <dbReference type="PROSITE" id="PS50893"/>
    </source>
</evidence>
<evidence type="ECO:0000256" key="3">
    <source>
        <dbReference type="ARBA" id="ARBA00022840"/>
    </source>
</evidence>
<dbReference type="RefSeq" id="WP_251840193.1">
    <property type="nucleotide sequence ID" value="NZ_JACSPO010000007.1"/>
</dbReference>
<dbReference type="InterPro" id="IPR017871">
    <property type="entry name" value="ABC_transporter-like_CS"/>
</dbReference>
<dbReference type="InterPro" id="IPR027417">
    <property type="entry name" value="P-loop_NTPase"/>
</dbReference>
<feature type="domain" description="ABC transporter" evidence="4">
    <location>
        <begin position="3"/>
        <end position="235"/>
    </location>
</feature>